<dbReference type="EMBL" id="BPLR01000828">
    <property type="protein sequence ID" value="GIY97742.1"/>
    <property type="molecule type" value="Genomic_DNA"/>
</dbReference>
<gene>
    <name evidence="2" type="ORF">CEXT_795261</name>
</gene>
<dbReference type="AlphaFoldDB" id="A0AAV4XSR0"/>
<proteinExistence type="predicted"/>
<sequence length="139" mass="15193">MARAVGRRSHSVEVGTFETRHRTTKTADFCLFLSCWMCATSRSSGASLLSLNTQTDTCGSRGQEVLKVLLFPTVSGGSVLPKHGTRGSPKLRWTDYAEADFKVLNVTNLENNRKVEIGMEEGSQEGLGPPWADESIAEE</sequence>
<accession>A0AAV4XSR0</accession>
<organism evidence="2 3">
    <name type="scientific">Caerostris extrusa</name>
    <name type="common">Bark spider</name>
    <name type="synonym">Caerostris bankana</name>
    <dbReference type="NCBI Taxonomy" id="172846"/>
    <lineage>
        <taxon>Eukaryota</taxon>
        <taxon>Metazoa</taxon>
        <taxon>Ecdysozoa</taxon>
        <taxon>Arthropoda</taxon>
        <taxon>Chelicerata</taxon>
        <taxon>Arachnida</taxon>
        <taxon>Araneae</taxon>
        <taxon>Araneomorphae</taxon>
        <taxon>Entelegynae</taxon>
        <taxon>Araneoidea</taxon>
        <taxon>Araneidae</taxon>
        <taxon>Caerostris</taxon>
    </lineage>
</organism>
<name>A0AAV4XSR0_CAEEX</name>
<comment type="caution">
    <text evidence="2">The sequence shown here is derived from an EMBL/GenBank/DDBJ whole genome shotgun (WGS) entry which is preliminary data.</text>
</comment>
<reference evidence="2 3" key="1">
    <citation type="submission" date="2021-06" db="EMBL/GenBank/DDBJ databases">
        <title>Caerostris extrusa draft genome.</title>
        <authorList>
            <person name="Kono N."/>
            <person name="Arakawa K."/>
        </authorList>
    </citation>
    <scope>NUCLEOTIDE SEQUENCE [LARGE SCALE GENOMIC DNA]</scope>
</reference>
<protein>
    <submittedName>
        <fullName evidence="2">Uncharacterized protein</fullName>
    </submittedName>
</protein>
<evidence type="ECO:0000256" key="1">
    <source>
        <dbReference type="SAM" id="MobiDB-lite"/>
    </source>
</evidence>
<dbReference type="Proteomes" id="UP001054945">
    <property type="component" value="Unassembled WGS sequence"/>
</dbReference>
<feature type="region of interest" description="Disordered" evidence="1">
    <location>
        <begin position="119"/>
        <end position="139"/>
    </location>
</feature>
<keyword evidence="3" id="KW-1185">Reference proteome</keyword>
<evidence type="ECO:0000313" key="2">
    <source>
        <dbReference type="EMBL" id="GIY97742.1"/>
    </source>
</evidence>
<evidence type="ECO:0000313" key="3">
    <source>
        <dbReference type="Proteomes" id="UP001054945"/>
    </source>
</evidence>